<dbReference type="Gene3D" id="3.30.750.24">
    <property type="entry name" value="STAS domain"/>
    <property type="match status" value="1"/>
</dbReference>
<dbReference type="CDD" id="cd07043">
    <property type="entry name" value="STAS_anti-anti-sigma_factors"/>
    <property type="match status" value="1"/>
</dbReference>
<keyword evidence="3" id="KW-1185">Reference proteome</keyword>
<evidence type="ECO:0000313" key="3">
    <source>
        <dbReference type="Proteomes" id="UP001519654"/>
    </source>
</evidence>
<protein>
    <submittedName>
        <fullName evidence="2">STAS domain-containing protein</fullName>
    </submittedName>
</protein>
<dbReference type="RefSeq" id="WP_215786332.1">
    <property type="nucleotide sequence ID" value="NZ_JAHKKG010000003.1"/>
</dbReference>
<dbReference type="EMBL" id="JAHKKG010000003">
    <property type="protein sequence ID" value="MBU2664092.1"/>
    <property type="molecule type" value="Genomic_DNA"/>
</dbReference>
<dbReference type="SUPFAM" id="SSF52091">
    <property type="entry name" value="SpoIIaa-like"/>
    <property type="match status" value="1"/>
</dbReference>
<feature type="domain" description="STAS" evidence="1">
    <location>
        <begin position="14"/>
        <end position="104"/>
    </location>
</feature>
<dbReference type="InterPro" id="IPR036513">
    <property type="entry name" value="STAS_dom_sf"/>
</dbReference>
<comment type="caution">
    <text evidence="2">The sequence shown here is derived from an EMBL/GenBank/DDBJ whole genome shotgun (WGS) entry which is preliminary data.</text>
</comment>
<dbReference type="InterPro" id="IPR002645">
    <property type="entry name" value="STAS_dom"/>
</dbReference>
<evidence type="ECO:0000313" key="2">
    <source>
        <dbReference type="EMBL" id="MBU2664092.1"/>
    </source>
</evidence>
<dbReference type="Proteomes" id="UP001519654">
    <property type="component" value="Unassembled WGS sequence"/>
</dbReference>
<evidence type="ECO:0000259" key="1">
    <source>
        <dbReference type="PROSITE" id="PS50801"/>
    </source>
</evidence>
<proteinExistence type="predicted"/>
<dbReference type="Pfam" id="PF01740">
    <property type="entry name" value="STAS"/>
    <property type="match status" value="1"/>
</dbReference>
<dbReference type="PROSITE" id="PS50801">
    <property type="entry name" value="STAS"/>
    <property type="match status" value="1"/>
</dbReference>
<reference evidence="2 3" key="1">
    <citation type="submission" date="2021-06" db="EMBL/GenBank/DDBJ databases">
        <title>Actinoplanes lichenicola sp. nov., and Actinoplanes ovalisporus sp. nov., isolated from lichen in Thailand.</title>
        <authorList>
            <person name="Saeng-In P."/>
            <person name="Kanchanasin P."/>
            <person name="Yuki M."/>
            <person name="Kudo T."/>
            <person name="Ohkuma M."/>
            <person name="Phongsopitanun W."/>
            <person name="Tanasupawat S."/>
        </authorList>
    </citation>
    <scope>NUCLEOTIDE SEQUENCE [LARGE SCALE GENOMIC DNA]</scope>
    <source>
        <strain evidence="2 3">NBRC 110975</strain>
    </source>
</reference>
<accession>A0ABS5YKU9</accession>
<organism evidence="2 3">
    <name type="scientific">Paractinoplanes bogorensis</name>
    <dbReference type="NCBI Taxonomy" id="1610840"/>
    <lineage>
        <taxon>Bacteria</taxon>
        <taxon>Bacillati</taxon>
        <taxon>Actinomycetota</taxon>
        <taxon>Actinomycetes</taxon>
        <taxon>Micromonosporales</taxon>
        <taxon>Micromonosporaceae</taxon>
        <taxon>Paractinoplanes</taxon>
    </lineage>
</organism>
<sequence length="104" mass="10668">MSTPLTLTPGRNPDGAVVLTAVGEIDMSNAATFANALIDTDSDADGAMFTVDLTGVEYIDSAGLAALFPHVERLRLVSNPLLAPVLSIAGLDDITTLGTEPGRA</sequence>
<gene>
    <name evidence="2" type="ORF">KOI35_11375</name>
</gene>
<name>A0ABS5YKU9_9ACTN</name>